<dbReference type="AlphaFoldDB" id="A0A7L6AW71"/>
<gene>
    <name evidence="2" type="ORF">HZT40_18245</name>
</gene>
<keyword evidence="3" id="KW-1185">Reference proteome</keyword>
<evidence type="ECO:0000256" key="1">
    <source>
        <dbReference type="SAM" id="Phobius"/>
    </source>
</evidence>
<dbReference type="Proteomes" id="UP000510621">
    <property type="component" value="Chromosome"/>
</dbReference>
<keyword evidence="1" id="KW-1133">Transmembrane helix</keyword>
<evidence type="ECO:0000313" key="3">
    <source>
        <dbReference type="Proteomes" id="UP000510621"/>
    </source>
</evidence>
<sequence>MLPARRGFLQVSGSTHPAPPVAHSAPFPFSGVIAALVGALLVERLVRWLAVLLHLQQQLQQHSHDNSYNNTYNNLNQLIILQ</sequence>
<dbReference type="KEGG" id="this:HZT40_18245"/>
<proteinExistence type="predicted"/>
<evidence type="ECO:0000313" key="2">
    <source>
        <dbReference type="EMBL" id="QLQ33207.1"/>
    </source>
</evidence>
<protein>
    <submittedName>
        <fullName evidence="2">Uncharacterized protein</fullName>
    </submittedName>
</protein>
<reference evidence="2" key="1">
    <citation type="submission" date="2020-06" db="EMBL/GenBank/DDBJ databases">
        <title>Analysis procedures for assessing recovery of high quality, complete, closed genomes from Nanopore long read metagenome sequencing.</title>
        <authorList>
            <person name="Bessarab I."/>
            <person name="Arumugam K."/>
            <person name="Haryono M."/>
            <person name="Liu X."/>
            <person name="Roy S."/>
            <person name="Zuniga-Montanez R.E."/>
            <person name="Qiu G."/>
            <person name="Drautz-Moses D.I."/>
            <person name="Law Y.Y."/>
            <person name="Wuertz S."/>
            <person name="Lauro F.M."/>
            <person name="Huson D.H."/>
            <person name="Williams R.B."/>
        </authorList>
    </citation>
    <scope>NUCLEOTIDE SEQUENCE [LARGE SCALE GENOMIC DNA]</scope>
    <source>
        <strain evidence="2">SSD2</strain>
    </source>
</reference>
<organism evidence="2 3">
    <name type="scientific">Candidatus Thiothrix singaporensis</name>
    <dbReference type="NCBI Taxonomy" id="2799669"/>
    <lineage>
        <taxon>Bacteria</taxon>
        <taxon>Pseudomonadati</taxon>
        <taxon>Pseudomonadota</taxon>
        <taxon>Gammaproteobacteria</taxon>
        <taxon>Thiotrichales</taxon>
        <taxon>Thiotrichaceae</taxon>
        <taxon>Thiothrix</taxon>
    </lineage>
</organism>
<keyword evidence="1" id="KW-0812">Transmembrane</keyword>
<accession>A0A7L6AW71</accession>
<keyword evidence="1" id="KW-0472">Membrane</keyword>
<name>A0A7L6AW71_9GAMM</name>
<dbReference type="EMBL" id="CP059265">
    <property type="protein sequence ID" value="QLQ33207.1"/>
    <property type="molecule type" value="Genomic_DNA"/>
</dbReference>
<feature type="transmembrane region" description="Helical" evidence="1">
    <location>
        <begin position="27"/>
        <end position="46"/>
    </location>
</feature>